<evidence type="ECO:0000256" key="2">
    <source>
        <dbReference type="ARBA" id="ARBA00004902"/>
    </source>
</evidence>
<evidence type="ECO:0000313" key="12">
    <source>
        <dbReference type="EMBL" id="NDO38121.1"/>
    </source>
</evidence>
<dbReference type="HAMAP" id="MF_00169">
    <property type="entry name" value="AroQ"/>
    <property type="match status" value="1"/>
</dbReference>
<dbReference type="RefSeq" id="WP_162220485.1">
    <property type="nucleotide sequence ID" value="NZ_CASBEY010000001.1"/>
</dbReference>
<evidence type="ECO:0000256" key="11">
    <source>
        <dbReference type="PIRSR" id="PIRSR001399-3"/>
    </source>
</evidence>
<dbReference type="Gene3D" id="3.40.50.9100">
    <property type="entry name" value="Dehydroquinase, class II"/>
    <property type="match status" value="1"/>
</dbReference>
<evidence type="ECO:0000256" key="3">
    <source>
        <dbReference type="ARBA" id="ARBA00011037"/>
    </source>
</evidence>
<feature type="site" description="Transition state stabilizer" evidence="8 11">
    <location>
        <position position="18"/>
    </location>
</feature>
<comment type="similarity">
    <text evidence="3 8">Belongs to the type-II 3-dehydroquinase family.</text>
</comment>
<evidence type="ECO:0000256" key="5">
    <source>
        <dbReference type="ARBA" id="ARBA00012060"/>
    </source>
</evidence>
<evidence type="ECO:0000256" key="4">
    <source>
        <dbReference type="ARBA" id="ARBA00011193"/>
    </source>
</evidence>
<keyword evidence="6 8" id="KW-0057">Aromatic amino acid biosynthesis</keyword>
<dbReference type="CDD" id="cd00466">
    <property type="entry name" value="DHQase_II"/>
    <property type="match status" value="1"/>
</dbReference>
<dbReference type="EC" id="4.2.1.10" evidence="5 8"/>
<evidence type="ECO:0000256" key="9">
    <source>
        <dbReference type="PIRSR" id="PIRSR001399-1"/>
    </source>
</evidence>
<dbReference type="Pfam" id="PF01220">
    <property type="entry name" value="DHquinase_II"/>
    <property type="match status" value="1"/>
</dbReference>
<evidence type="ECO:0000256" key="10">
    <source>
        <dbReference type="PIRSR" id="PIRSR001399-2"/>
    </source>
</evidence>
<keyword evidence="7 8" id="KW-0456">Lyase</keyword>
<dbReference type="AlphaFoldDB" id="A0A845T0U5"/>
<evidence type="ECO:0000256" key="8">
    <source>
        <dbReference type="HAMAP-Rule" id="MF_00169"/>
    </source>
</evidence>
<feature type="binding site" evidence="8 10">
    <location>
        <position position="80"/>
    </location>
    <ligand>
        <name>substrate</name>
    </ligand>
</feature>
<dbReference type="UniPathway" id="UPA00053">
    <property type="reaction ID" value="UER00086"/>
</dbReference>
<protein>
    <recommendedName>
        <fullName evidence="5 8">3-dehydroquinate dehydratase</fullName>
        <shortName evidence="8">3-dehydroquinase</shortName>
        <ecNumber evidence="5 8">4.2.1.10</ecNumber>
    </recommendedName>
    <alternativeName>
        <fullName evidence="8">Type II DHQase</fullName>
    </alternativeName>
</protein>
<dbReference type="NCBIfam" id="NF003806">
    <property type="entry name" value="PRK05395.1-3"/>
    <property type="match status" value="1"/>
</dbReference>
<dbReference type="NCBIfam" id="TIGR01088">
    <property type="entry name" value="aroQ"/>
    <property type="match status" value="1"/>
</dbReference>
<keyword evidence="8" id="KW-0028">Amino-acid biosynthesis</keyword>
<feature type="binding site" evidence="8 10">
    <location>
        <position position="74"/>
    </location>
    <ligand>
        <name>substrate</name>
    </ligand>
</feature>
<dbReference type="InterPro" id="IPR036441">
    <property type="entry name" value="DHquinase_II_sf"/>
</dbReference>
<dbReference type="SUPFAM" id="SSF52304">
    <property type="entry name" value="Type II 3-dehydroquinate dehydratase"/>
    <property type="match status" value="1"/>
</dbReference>
<dbReference type="NCBIfam" id="NF003807">
    <property type="entry name" value="PRK05395.1-4"/>
    <property type="match status" value="1"/>
</dbReference>
<comment type="caution">
    <text evidence="12">The sequence shown here is derived from an EMBL/GenBank/DDBJ whole genome shotgun (WGS) entry which is preliminary data.</text>
</comment>
<dbReference type="EMBL" id="VIQT01000006">
    <property type="protein sequence ID" value="NDO38121.1"/>
    <property type="molecule type" value="Genomic_DNA"/>
</dbReference>
<comment type="function">
    <text evidence="8">Catalyzes a trans-dehydration via an enolate intermediate.</text>
</comment>
<comment type="pathway">
    <text evidence="2 8">Metabolic intermediate biosynthesis; chorismate biosynthesis; chorismate from D-erythrose 4-phosphate and phosphoenolpyruvate: step 3/7.</text>
</comment>
<dbReference type="GO" id="GO:0009073">
    <property type="term" value="P:aromatic amino acid family biosynthetic process"/>
    <property type="evidence" value="ECO:0007669"/>
    <property type="project" value="UniProtKB-KW"/>
</dbReference>
<evidence type="ECO:0000313" key="13">
    <source>
        <dbReference type="Proteomes" id="UP000462501"/>
    </source>
</evidence>
<dbReference type="NCBIfam" id="NF003805">
    <property type="entry name" value="PRK05395.1-2"/>
    <property type="match status" value="1"/>
</dbReference>
<organism evidence="12 13">
    <name type="scientific">Anaerotruncus colihominis</name>
    <dbReference type="NCBI Taxonomy" id="169435"/>
    <lineage>
        <taxon>Bacteria</taxon>
        <taxon>Bacillati</taxon>
        <taxon>Bacillota</taxon>
        <taxon>Clostridia</taxon>
        <taxon>Eubacteriales</taxon>
        <taxon>Oscillospiraceae</taxon>
        <taxon>Anaerotruncus</taxon>
    </lineage>
</organism>
<feature type="active site" description="Proton acceptor" evidence="8 9">
    <location>
        <position position="23"/>
    </location>
</feature>
<dbReference type="Proteomes" id="UP000462501">
    <property type="component" value="Unassembled WGS sequence"/>
</dbReference>
<sequence length="151" mass="16398">MEKLLVINGPNLNMLGIREPGVYGMTGLEAISAELREYAAGRGVHCEFFQSNHEGDIVDQLQKAHAGFDGVVLNAGAYTHYSIAIRDAIAAIRTPVVEVHLSNIHAREPFRHTSVIAPVCVGGVYGFGKNVYRLAVDALLAMEEDHNGKQD</sequence>
<reference evidence="12 13" key="1">
    <citation type="submission" date="2019-06" db="EMBL/GenBank/DDBJ databases">
        <title>Draft genome sequences of 15 bacterial species constituting the stable defined intestinal microbiota of the GM15 gnotobiotic mouse model.</title>
        <authorList>
            <person name="Elie C."/>
            <person name="Mathieu A."/>
            <person name="Saliou A."/>
            <person name="Darnaud M."/>
            <person name="Leulier F."/>
            <person name="Tamellini A."/>
        </authorList>
    </citation>
    <scope>NUCLEOTIDE SEQUENCE [LARGE SCALE GENOMIC DNA]</scope>
    <source>
        <strain evidence="12 13">JM4-15</strain>
    </source>
</reference>
<feature type="binding site" evidence="8 10">
    <location>
        <position position="87"/>
    </location>
    <ligand>
        <name>substrate</name>
    </ligand>
</feature>
<comment type="catalytic activity">
    <reaction evidence="1 8">
        <text>3-dehydroquinate = 3-dehydroshikimate + H2O</text>
        <dbReference type="Rhea" id="RHEA:21096"/>
        <dbReference type="ChEBI" id="CHEBI:15377"/>
        <dbReference type="ChEBI" id="CHEBI:16630"/>
        <dbReference type="ChEBI" id="CHEBI:32364"/>
        <dbReference type="EC" id="4.2.1.10"/>
    </reaction>
</comment>
<evidence type="ECO:0000256" key="7">
    <source>
        <dbReference type="ARBA" id="ARBA00023239"/>
    </source>
</evidence>
<dbReference type="GO" id="GO:0008652">
    <property type="term" value="P:amino acid biosynthetic process"/>
    <property type="evidence" value="ECO:0007669"/>
    <property type="project" value="UniProtKB-KW"/>
</dbReference>
<dbReference type="PANTHER" id="PTHR21272:SF3">
    <property type="entry name" value="CATABOLIC 3-DEHYDROQUINASE"/>
    <property type="match status" value="1"/>
</dbReference>
<name>A0A845T0U5_9FIRM</name>
<comment type="subunit">
    <text evidence="4 8">Homododecamer.</text>
</comment>
<gene>
    <name evidence="8 12" type="primary">aroQ</name>
    <name evidence="12" type="ORF">FMM72_02495</name>
</gene>
<dbReference type="PROSITE" id="PS01029">
    <property type="entry name" value="DEHYDROQUINASE_II"/>
    <property type="match status" value="1"/>
</dbReference>
<dbReference type="InterPro" id="IPR001874">
    <property type="entry name" value="DHquinase_II"/>
</dbReference>
<evidence type="ECO:0000256" key="1">
    <source>
        <dbReference type="ARBA" id="ARBA00001864"/>
    </source>
</evidence>
<dbReference type="GO" id="GO:0003855">
    <property type="term" value="F:3-dehydroquinate dehydratase activity"/>
    <property type="evidence" value="ECO:0007669"/>
    <property type="project" value="UniProtKB-UniRule"/>
</dbReference>
<evidence type="ECO:0000256" key="6">
    <source>
        <dbReference type="ARBA" id="ARBA00023141"/>
    </source>
</evidence>
<feature type="active site" description="Proton donor" evidence="8 9">
    <location>
        <position position="100"/>
    </location>
</feature>
<feature type="binding site" evidence="8 10">
    <location>
        <position position="111"/>
    </location>
    <ligand>
        <name>substrate</name>
    </ligand>
</feature>
<accession>A0A845T0U5</accession>
<dbReference type="GO" id="GO:0019631">
    <property type="term" value="P:quinate catabolic process"/>
    <property type="evidence" value="ECO:0007669"/>
    <property type="project" value="TreeGrafter"/>
</dbReference>
<dbReference type="PIRSF" id="PIRSF001399">
    <property type="entry name" value="DHquinase_II"/>
    <property type="match status" value="1"/>
</dbReference>
<dbReference type="PANTHER" id="PTHR21272">
    <property type="entry name" value="CATABOLIC 3-DEHYDROQUINASE"/>
    <property type="match status" value="1"/>
</dbReference>
<proteinExistence type="inferred from homology"/>
<feature type="binding site" evidence="8 10">
    <location>
        <begin position="101"/>
        <end position="102"/>
    </location>
    <ligand>
        <name>substrate</name>
    </ligand>
</feature>
<dbReference type="GO" id="GO:0009423">
    <property type="term" value="P:chorismate biosynthetic process"/>
    <property type="evidence" value="ECO:0007669"/>
    <property type="project" value="UniProtKB-UniRule"/>
</dbReference>
<dbReference type="InterPro" id="IPR018509">
    <property type="entry name" value="DHquinase_II_CS"/>
</dbReference>